<reference evidence="2 3" key="1">
    <citation type="submission" date="2024-08" db="EMBL/GenBank/DDBJ databases">
        <title>Two novel Cytobacillus novel species.</title>
        <authorList>
            <person name="Liu G."/>
        </authorList>
    </citation>
    <scope>NUCLEOTIDE SEQUENCE [LARGE SCALE GENOMIC DNA]</scope>
    <source>
        <strain evidence="2 3">FJAT-53684</strain>
    </source>
</reference>
<sequence>MIESGISKSGVTSFRNVRKSGDYTQVENTMINDHSLTLQAKGLLMILLSNSDDWKIHMKNIISRSKNGRDAHYKIINELIEKGYFARLTISNKESRMFEKMEYIFSDIKEDVISTIEQMKKWADEHEKILDIEYGETKKAKNQIVSDMKETNAKPDTDQTDTANPYPLTQETVNPNTALKHLTNQDNKKNNLEKTKNKKTNSKNKNRSNPEEQILSLDIAKPIQIVLRKKMDRLISDGINLNDILLSWETEKNANEGLNQYQYADMLETALTFAKGKIGSRGSVSNFLKTAIHTYKNRPVHHYQEEKKKPFRTEMLPPWFDEDHSYKIQKKTAESSEMIDQKKKKLAETIAQLRESRPIDQETVLSF</sequence>
<keyword evidence="3" id="KW-1185">Reference proteome</keyword>
<dbReference type="EMBL" id="JBIACJ010000006">
    <property type="protein sequence ID" value="MFE8697124.1"/>
    <property type="molecule type" value="Genomic_DNA"/>
</dbReference>
<feature type="compositionally biased region" description="Basic residues" evidence="1">
    <location>
        <begin position="196"/>
        <end position="206"/>
    </location>
</feature>
<comment type="caution">
    <text evidence="2">The sequence shown here is derived from an EMBL/GenBank/DDBJ whole genome shotgun (WGS) entry which is preliminary data.</text>
</comment>
<dbReference type="RefSeq" id="WP_389219879.1">
    <property type="nucleotide sequence ID" value="NZ_JBIACJ010000006.1"/>
</dbReference>
<evidence type="ECO:0000313" key="3">
    <source>
        <dbReference type="Proteomes" id="UP001601058"/>
    </source>
</evidence>
<evidence type="ECO:0008006" key="4">
    <source>
        <dbReference type="Google" id="ProtNLM"/>
    </source>
</evidence>
<proteinExistence type="predicted"/>
<evidence type="ECO:0000256" key="1">
    <source>
        <dbReference type="SAM" id="MobiDB-lite"/>
    </source>
</evidence>
<dbReference type="Proteomes" id="UP001601058">
    <property type="component" value="Unassembled WGS sequence"/>
</dbReference>
<gene>
    <name evidence="2" type="ORF">ACFYKT_12340</name>
</gene>
<name>A0ABW6JYY8_9BACI</name>
<accession>A0ABW6JYY8</accession>
<protein>
    <recommendedName>
        <fullName evidence="4">DnaD domain-containing protein</fullName>
    </recommendedName>
</protein>
<feature type="compositionally biased region" description="Polar residues" evidence="1">
    <location>
        <begin position="160"/>
        <end position="185"/>
    </location>
</feature>
<organism evidence="2 3">
    <name type="scientific">Cytobacillus mangrovibacter</name>
    <dbReference type="NCBI Taxonomy" id="3299024"/>
    <lineage>
        <taxon>Bacteria</taxon>
        <taxon>Bacillati</taxon>
        <taxon>Bacillota</taxon>
        <taxon>Bacilli</taxon>
        <taxon>Bacillales</taxon>
        <taxon>Bacillaceae</taxon>
        <taxon>Cytobacillus</taxon>
    </lineage>
</organism>
<evidence type="ECO:0000313" key="2">
    <source>
        <dbReference type="EMBL" id="MFE8697124.1"/>
    </source>
</evidence>
<feature type="region of interest" description="Disordered" evidence="1">
    <location>
        <begin position="149"/>
        <end position="213"/>
    </location>
</feature>
<feature type="compositionally biased region" description="Basic and acidic residues" evidence="1">
    <location>
        <begin position="186"/>
        <end position="195"/>
    </location>
</feature>